<evidence type="ECO:0000256" key="3">
    <source>
        <dbReference type="ARBA" id="ARBA00022692"/>
    </source>
</evidence>
<dbReference type="SUPFAM" id="SSF103481">
    <property type="entry name" value="Multidrug resistance efflux transporter EmrE"/>
    <property type="match status" value="2"/>
</dbReference>
<dbReference type="InterPro" id="IPR037185">
    <property type="entry name" value="EmrE-like"/>
</dbReference>
<feature type="transmembrane region" description="Helical" evidence="6">
    <location>
        <begin position="77"/>
        <end position="98"/>
    </location>
</feature>
<feature type="transmembrane region" description="Helical" evidence="6">
    <location>
        <begin position="104"/>
        <end position="124"/>
    </location>
</feature>
<feature type="transmembrane region" description="Helical" evidence="6">
    <location>
        <begin position="187"/>
        <end position="208"/>
    </location>
</feature>
<dbReference type="RefSeq" id="WP_197744629.1">
    <property type="nucleotide sequence ID" value="NZ_LR778175.1"/>
</dbReference>
<feature type="transmembrane region" description="Helical" evidence="6">
    <location>
        <begin position="15"/>
        <end position="35"/>
    </location>
</feature>
<evidence type="ECO:0000256" key="6">
    <source>
        <dbReference type="SAM" id="Phobius"/>
    </source>
</evidence>
<feature type="transmembrane region" description="Helical" evidence="6">
    <location>
        <begin position="220"/>
        <end position="243"/>
    </location>
</feature>
<feature type="transmembrane region" description="Helical" evidence="6">
    <location>
        <begin position="47"/>
        <end position="65"/>
    </location>
</feature>
<dbReference type="EMBL" id="LR778175">
    <property type="protein sequence ID" value="CAB1274610.1"/>
    <property type="molecule type" value="Genomic_DNA"/>
</dbReference>
<dbReference type="KEGG" id="ntg:NSCAC_0254"/>
<dbReference type="PANTHER" id="PTHR32322">
    <property type="entry name" value="INNER MEMBRANE TRANSPORTER"/>
    <property type="match status" value="1"/>
</dbReference>
<reference evidence="8 9" key="1">
    <citation type="submission" date="2020-03" db="EMBL/GenBank/DDBJ databases">
        <authorList>
            <person name="Picone N."/>
        </authorList>
    </citation>
    <scope>NUCLEOTIDE SEQUENCE [LARGE SCALE GENOMIC DNA]</scope>
    <source>
        <strain evidence="8">NSCAC1</strain>
    </source>
</reference>
<evidence type="ECO:0000256" key="4">
    <source>
        <dbReference type="ARBA" id="ARBA00022989"/>
    </source>
</evidence>
<feature type="transmembrane region" description="Helical" evidence="6">
    <location>
        <begin position="250"/>
        <end position="270"/>
    </location>
</feature>
<dbReference type="PANTHER" id="PTHR32322:SF18">
    <property type="entry name" value="S-ADENOSYLMETHIONINE_S-ADENOSYLHOMOCYSTEINE TRANSPORTER"/>
    <property type="match status" value="1"/>
</dbReference>
<organism evidence="8 9">
    <name type="scientific">Candidatus Nitrosacidococcus tergens</name>
    <dbReference type="NCBI Taxonomy" id="553981"/>
    <lineage>
        <taxon>Bacteria</taxon>
        <taxon>Pseudomonadati</taxon>
        <taxon>Pseudomonadota</taxon>
        <taxon>Gammaproteobacteria</taxon>
        <taxon>Chromatiales</taxon>
        <taxon>Chromatiaceae</taxon>
        <taxon>Candidatus Nitrosacidococcus</taxon>
    </lineage>
</organism>
<evidence type="ECO:0000313" key="8">
    <source>
        <dbReference type="EMBL" id="CAB1274610.1"/>
    </source>
</evidence>
<accession>A0A7G1Q7X0</accession>
<dbReference type="InterPro" id="IPR000620">
    <property type="entry name" value="EamA_dom"/>
</dbReference>
<dbReference type="InterPro" id="IPR050638">
    <property type="entry name" value="AA-Vitamin_Transporters"/>
</dbReference>
<name>A0A7G1Q7X0_9GAMM</name>
<proteinExistence type="predicted"/>
<dbReference type="GO" id="GO:0005886">
    <property type="term" value="C:plasma membrane"/>
    <property type="evidence" value="ECO:0007669"/>
    <property type="project" value="UniProtKB-SubCell"/>
</dbReference>
<dbReference type="Proteomes" id="UP000516072">
    <property type="component" value="Chromosome"/>
</dbReference>
<evidence type="ECO:0000256" key="2">
    <source>
        <dbReference type="ARBA" id="ARBA00022475"/>
    </source>
</evidence>
<gene>
    <name evidence="8" type="ORF">NSCAC_0254</name>
</gene>
<feature type="transmembrane region" description="Helical" evidence="6">
    <location>
        <begin position="153"/>
        <end position="175"/>
    </location>
</feature>
<evidence type="ECO:0000313" key="9">
    <source>
        <dbReference type="Proteomes" id="UP000516072"/>
    </source>
</evidence>
<evidence type="ECO:0000256" key="5">
    <source>
        <dbReference type="ARBA" id="ARBA00023136"/>
    </source>
</evidence>
<protein>
    <submittedName>
        <fullName evidence="8">Putative Uncharacterized inner membrane transporter yiJE</fullName>
    </submittedName>
</protein>
<sequence>MNFPISNVGKIPNQASSILALVVLTLIWGYGWVVVKQALIWCAPVEFAALRSIIGGLFLFFIIFLKKNSLKPVHIKPMLWLSLLQTVGFMGTGALALVEGSVGKSAVLVYTMPLWAIIFAAHFLKEPICKLQWLALCIAGLGLIGIIDPWETYFTLASTLFALIAGLLWGVSVIISKEMELNNTAELININAWQMFIGGLALEILSYFMGESIPIWNSTFLQALAYNSILSSALGWILWLYALQHLSASITSLSSLGVPVVTIILAGMILNEAPTLPETVGVILILVSLAILSIATFLKR</sequence>
<feature type="transmembrane region" description="Helical" evidence="6">
    <location>
        <begin position="276"/>
        <end position="298"/>
    </location>
</feature>
<evidence type="ECO:0000256" key="1">
    <source>
        <dbReference type="ARBA" id="ARBA00004651"/>
    </source>
</evidence>
<dbReference type="Pfam" id="PF00892">
    <property type="entry name" value="EamA"/>
    <property type="match status" value="2"/>
</dbReference>
<keyword evidence="2" id="KW-1003">Cell membrane</keyword>
<keyword evidence="3 6" id="KW-0812">Transmembrane</keyword>
<evidence type="ECO:0000259" key="7">
    <source>
        <dbReference type="Pfam" id="PF00892"/>
    </source>
</evidence>
<dbReference type="AlphaFoldDB" id="A0A7G1Q7X0"/>
<feature type="domain" description="EamA" evidence="7">
    <location>
        <begin position="160"/>
        <end position="293"/>
    </location>
</feature>
<keyword evidence="5 6" id="KW-0472">Membrane</keyword>
<comment type="subcellular location">
    <subcellularLocation>
        <location evidence="1">Cell membrane</location>
        <topology evidence="1">Multi-pass membrane protein</topology>
    </subcellularLocation>
</comment>
<feature type="domain" description="EamA" evidence="7">
    <location>
        <begin position="17"/>
        <end position="146"/>
    </location>
</feature>
<keyword evidence="9" id="KW-1185">Reference proteome</keyword>
<keyword evidence="4 6" id="KW-1133">Transmembrane helix</keyword>